<dbReference type="InterPro" id="IPR009014">
    <property type="entry name" value="Transketo_C/PFOR_II"/>
</dbReference>
<dbReference type="Pfam" id="PF22613">
    <property type="entry name" value="Transketolase_C_1"/>
    <property type="match status" value="1"/>
</dbReference>
<reference evidence="3" key="1">
    <citation type="journal article" date="2020" name="MBio">
        <title>Horizontal gene transfer to a defensive symbiont with a reduced genome amongst a multipartite beetle microbiome.</title>
        <authorList>
            <person name="Waterworth S.C."/>
            <person name="Florez L.V."/>
            <person name="Rees E.R."/>
            <person name="Hertweck C."/>
            <person name="Kaltenpoth M."/>
            <person name="Kwan J.C."/>
        </authorList>
    </citation>
    <scope>NUCLEOTIDE SEQUENCE [LARGE SCALE GENOMIC DNA]</scope>
</reference>
<sequence>MSAHSVPMTQVASPTSLAALACQGRIAEVDLAMQAERTSPLRMARAIAHTLAASSAVDRLAWVVRADGDEALGEKALTSAWPLRFFGSSAHVEKPLIYLLRTDSMAGLRVAFQETNGRGIFLNTAETAPSRWLKGVKPELALWLADYPPCIPYDPATAEEARAIVQASLQALYVEGEEAYYYLNLHDDGSGPERAEPAGVEEAYTGMYLVRTAPAEASGRVRLCGAGKALERVIRAADMLLEDWGVASDIWSCPSYTRLARDGQLTEQWNTVHPLAARRTSRLAACLGEAHTPIIAVTDYEQHVAAQIGAYVAAPFSAIGADSLGTAAGRPGAEWIVMLALKALAADGRVSAGRVGEALRRYGHRLHGRLEWE</sequence>
<proteinExistence type="predicted"/>
<evidence type="ECO:0000259" key="1">
    <source>
        <dbReference type="Pfam" id="PF22613"/>
    </source>
</evidence>
<dbReference type="Gene3D" id="3.40.50.970">
    <property type="match status" value="1"/>
</dbReference>
<accession>A0A7V8JUA5</accession>
<evidence type="ECO:0000313" key="3">
    <source>
        <dbReference type="Proteomes" id="UP000462435"/>
    </source>
</evidence>
<keyword evidence="2" id="KW-0670">Pyruvate</keyword>
<evidence type="ECO:0000313" key="2">
    <source>
        <dbReference type="EMBL" id="KAF1043199.1"/>
    </source>
</evidence>
<dbReference type="SUPFAM" id="SSF52922">
    <property type="entry name" value="TK C-terminal domain-like"/>
    <property type="match status" value="1"/>
</dbReference>
<dbReference type="InterPro" id="IPR051157">
    <property type="entry name" value="PDH/Transketolase"/>
</dbReference>
<protein>
    <submittedName>
        <fullName evidence="2">Pyruvate dehydrogenase E1 component</fullName>
    </submittedName>
</protein>
<name>A0A7V8JUA5_9BURK</name>
<dbReference type="Proteomes" id="UP000462435">
    <property type="component" value="Unassembled WGS sequence"/>
</dbReference>
<dbReference type="AlphaFoldDB" id="A0A7V8JUA5"/>
<dbReference type="EMBL" id="WNDX01000064">
    <property type="protein sequence ID" value="KAF1043199.1"/>
    <property type="molecule type" value="Genomic_DNA"/>
</dbReference>
<organism evidence="2 3">
    <name type="scientific">Herbaspirillum frisingense</name>
    <dbReference type="NCBI Taxonomy" id="92645"/>
    <lineage>
        <taxon>Bacteria</taxon>
        <taxon>Pseudomonadati</taxon>
        <taxon>Pseudomonadota</taxon>
        <taxon>Betaproteobacteria</taxon>
        <taxon>Burkholderiales</taxon>
        <taxon>Oxalobacteraceae</taxon>
        <taxon>Herbaspirillum</taxon>
    </lineage>
</organism>
<dbReference type="PANTHER" id="PTHR43825">
    <property type="entry name" value="PYRUVATE DEHYDROGENASE E1 COMPONENT"/>
    <property type="match status" value="1"/>
</dbReference>
<dbReference type="Gene3D" id="3.40.50.920">
    <property type="match status" value="1"/>
</dbReference>
<feature type="domain" description="Transketolase-like C-terminal" evidence="1">
    <location>
        <begin position="206"/>
        <end position="329"/>
    </location>
</feature>
<dbReference type="PANTHER" id="PTHR43825:SF3">
    <property type="entry name" value="PYRUVATE DEHYDROGENASE E1 COMPONENT"/>
    <property type="match status" value="1"/>
</dbReference>
<gene>
    <name evidence="2" type="primary">aceE_3</name>
    <name evidence="2" type="ORF">GAK35_02291</name>
</gene>
<dbReference type="InterPro" id="IPR055152">
    <property type="entry name" value="Transketolase-like_C_2"/>
</dbReference>
<comment type="caution">
    <text evidence="2">The sequence shown here is derived from an EMBL/GenBank/DDBJ whole genome shotgun (WGS) entry which is preliminary data.</text>
</comment>